<dbReference type="AlphaFoldDB" id="A0A386WVP8"/>
<dbReference type="PANTHER" id="PTHR30349">
    <property type="entry name" value="PHAGE INTEGRASE-RELATED"/>
    <property type="match status" value="1"/>
</dbReference>
<gene>
    <name evidence="5" type="ORF">CSH63_29345</name>
</gene>
<evidence type="ECO:0000313" key="5">
    <source>
        <dbReference type="EMBL" id="AYF31480.1"/>
    </source>
</evidence>
<dbReference type="InterPro" id="IPR010998">
    <property type="entry name" value="Integrase_recombinase_N"/>
</dbReference>
<dbReference type="GO" id="GO:0003677">
    <property type="term" value="F:DNA binding"/>
    <property type="evidence" value="ECO:0007669"/>
    <property type="project" value="UniProtKB-KW"/>
</dbReference>
<accession>A0A386WVP8</accession>
<dbReference type="InterPro" id="IPR050090">
    <property type="entry name" value="Tyrosine_recombinase_XerCD"/>
</dbReference>
<evidence type="ECO:0000256" key="2">
    <source>
        <dbReference type="ARBA" id="ARBA00023125"/>
    </source>
</evidence>
<dbReference type="Gene3D" id="1.10.150.130">
    <property type="match status" value="1"/>
</dbReference>
<dbReference type="InterPro" id="IPR002104">
    <property type="entry name" value="Integrase_catalytic"/>
</dbReference>
<dbReference type="InterPro" id="IPR011010">
    <property type="entry name" value="DNA_brk_join_enz"/>
</dbReference>
<dbReference type="GO" id="GO:0015074">
    <property type="term" value="P:DNA integration"/>
    <property type="evidence" value="ECO:0007669"/>
    <property type="project" value="UniProtKB-KW"/>
</dbReference>
<dbReference type="Proteomes" id="UP000267804">
    <property type="component" value="Chromosome"/>
</dbReference>
<dbReference type="PANTHER" id="PTHR30349:SF64">
    <property type="entry name" value="PROPHAGE INTEGRASE INTD-RELATED"/>
    <property type="match status" value="1"/>
</dbReference>
<protein>
    <submittedName>
        <fullName evidence="5">Site-specific integrase</fullName>
    </submittedName>
</protein>
<name>A0A386WVP8_9ACTN</name>
<dbReference type="GO" id="GO:0006310">
    <property type="term" value="P:DNA recombination"/>
    <property type="evidence" value="ECO:0007669"/>
    <property type="project" value="UniProtKB-KW"/>
</dbReference>
<keyword evidence="3" id="KW-0233">DNA recombination</keyword>
<keyword evidence="2" id="KW-0238">DNA-binding</keyword>
<dbReference type="Gene3D" id="1.10.443.10">
    <property type="entry name" value="Intergrase catalytic core"/>
    <property type="match status" value="1"/>
</dbReference>
<sequence length="401" mass="45002">MPVDDLWYLRKREVGPDGEKGPRIPSKRHGRGKRWRVRWVDDAGRDRQQLFERKADAERHDANVRADLSRGQYIDPVAGKTTVQAYGETWRAGQLLAGATADRIERTLRVHVYPYLGAMQLAQVRTSHVQNWVKDRSKVLAPSSMKVVYNVVAAMFAAAALDRKIGASPCVRIRLPDIDRKDRVIPTPEQVHALADELPDHFQALAYVAAGCGHRQGEAWGIELEHIDFLGREIRIEQQLCACAGRDPHLTAPKNKSRRTVELGRVVAEALARHVERFPPEEVPILDETDPRNSVVRPAKLLFVSARGKPMRRSGWSYPWAKAVKAAGLPGGFGYHGLRHYFATLLIHSGASVKTVQKALGHSKPSITLDMYVHEWPEAVDRTRNLVDAALLRKPSLKVAR</sequence>
<organism evidence="5 6">
    <name type="scientific">Micromonospora tulbaghiae</name>
    <dbReference type="NCBI Taxonomy" id="479978"/>
    <lineage>
        <taxon>Bacteria</taxon>
        <taxon>Bacillati</taxon>
        <taxon>Actinomycetota</taxon>
        <taxon>Actinomycetes</taxon>
        <taxon>Micromonosporales</taxon>
        <taxon>Micromonosporaceae</taxon>
        <taxon>Micromonospora</taxon>
    </lineage>
</organism>
<dbReference type="PROSITE" id="PS51898">
    <property type="entry name" value="TYR_RECOMBINASE"/>
    <property type="match status" value="1"/>
</dbReference>
<evidence type="ECO:0000256" key="3">
    <source>
        <dbReference type="ARBA" id="ARBA00023172"/>
    </source>
</evidence>
<dbReference type="CDD" id="cd01189">
    <property type="entry name" value="INT_ICEBs1_C_like"/>
    <property type="match status" value="1"/>
</dbReference>
<reference evidence="5 6" key="1">
    <citation type="submission" date="2017-10" db="EMBL/GenBank/DDBJ databases">
        <title>Integration of genomic and chemical information greatly accelerates assignment of the full stereostructure of myelolactone, a potent inhibitor of myeloma from a marine-derived Micromonospora.</title>
        <authorList>
            <person name="Kim M.C."/>
            <person name="Machado H."/>
            <person name="Jensen P.R."/>
            <person name="Fenical W."/>
        </authorList>
    </citation>
    <scope>NUCLEOTIDE SEQUENCE [LARGE SCALE GENOMIC DNA]</scope>
    <source>
        <strain evidence="5 6">CNY-010</strain>
    </source>
</reference>
<dbReference type="RefSeq" id="WP_120573011.1">
    <property type="nucleotide sequence ID" value="NZ_CP024087.1"/>
</dbReference>
<dbReference type="EMBL" id="CP024087">
    <property type="protein sequence ID" value="AYF31480.1"/>
    <property type="molecule type" value="Genomic_DNA"/>
</dbReference>
<evidence type="ECO:0000313" key="6">
    <source>
        <dbReference type="Proteomes" id="UP000267804"/>
    </source>
</evidence>
<feature type="domain" description="Tyr recombinase" evidence="4">
    <location>
        <begin position="181"/>
        <end position="388"/>
    </location>
</feature>
<proteinExistence type="inferred from homology"/>
<dbReference type="InterPro" id="IPR013762">
    <property type="entry name" value="Integrase-like_cat_sf"/>
</dbReference>
<dbReference type="SUPFAM" id="SSF56349">
    <property type="entry name" value="DNA breaking-rejoining enzymes"/>
    <property type="match status" value="1"/>
</dbReference>
<evidence type="ECO:0000256" key="1">
    <source>
        <dbReference type="ARBA" id="ARBA00008857"/>
    </source>
</evidence>
<dbReference type="KEGG" id="mtua:CSH63_29345"/>
<dbReference type="Pfam" id="PF00589">
    <property type="entry name" value="Phage_integrase"/>
    <property type="match status" value="1"/>
</dbReference>
<comment type="similarity">
    <text evidence="1">Belongs to the 'phage' integrase family.</text>
</comment>
<evidence type="ECO:0000259" key="4">
    <source>
        <dbReference type="PROSITE" id="PS51898"/>
    </source>
</evidence>